<keyword evidence="2" id="KW-1185">Reference proteome</keyword>
<accession>A0A5B7CFI3</accession>
<dbReference type="EMBL" id="VSRR010000015">
    <property type="protein sequence ID" value="MPC08020.1"/>
    <property type="molecule type" value="Genomic_DNA"/>
</dbReference>
<organism evidence="1 2">
    <name type="scientific">Portunus trituberculatus</name>
    <name type="common">Swimming crab</name>
    <name type="synonym">Neptunus trituberculatus</name>
    <dbReference type="NCBI Taxonomy" id="210409"/>
    <lineage>
        <taxon>Eukaryota</taxon>
        <taxon>Metazoa</taxon>
        <taxon>Ecdysozoa</taxon>
        <taxon>Arthropoda</taxon>
        <taxon>Crustacea</taxon>
        <taxon>Multicrustacea</taxon>
        <taxon>Malacostraca</taxon>
        <taxon>Eumalacostraca</taxon>
        <taxon>Eucarida</taxon>
        <taxon>Decapoda</taxon>
        <taxon>Pleocyemata</taxon>
        <taxon>Brachyura</taxon>
        <taxon>Eubrachyura</taxon>
        <taxon>Portunoidea</taxon>
        <taxon>Portunidae</taxon>
        <taxon>Portuninae</taxon>
        <taxon>Portunus</taxon>
    </lineage>
</organism>
<dbReference type="Proteomes" id="UP000324222">
    <property type="component" value="Unassembled WGS sequence"/>
</dbReference>
<evidence type="ECO:0000313" key="1">
    <source>
        <dbReference type="EMBL" id="MPC08020.1"/>
    </source>
</evidence>
<reference evidence="1 2" key="1">
    <citation type="submission" date="2019-05" db="EMBL/GenBank/DDBJ databases">
        <title>Another draft genome of Portunus trituberculatus and its Hox gene families provides insights of decapod evolution.</title>
        <authorList>
            <person name="Jeong J.-H."/>
            <person name="Song I."/>
            <person name="Kim S."/>
            <person name="Choi T."/>
            <person name="Kim D."/>
            <person name="Ryu S."/>
            <person name="Kim W."/>
        </authorList>
    </citation>
    <scope>NUCLEOTIDE SEQUENCE [LARGE SCALE GENOMIC DNA]</scope>
    <source>
        <tissue evidence="1">Muscle</tissue>
    </source>
</reference>
<name>A0A5B7CFI3_PORTR</name>
<proteinExistence type="predicted"/>
<comment type="caution">
    <text evidence="1">The sequence shown here is derived from an EMBL/GenBank/DDBJ whole genome shotgun (WGS) entry which is preliminary data.</text>
</comment>
<sequence length="196" mass="21790">MPTGRSVVIHPQPERLVAGGKGRSVSLSLTASASSIPSSLRPSIPPAVPSFFLPHSLAHHRLFAVNIEFIFYNLPYTCFHYDFSRWKCVINLPVLEKPPRAGPGPPLRWTQLFALPLFRTSTLGPIRTTCRFFLGRKSLERELACLKDMSYHFGVWFLPSHRPAVARPRLASARGAPGAGFGVKTKEQDLCIVNRS</sequence>
<gene>
    <name evidence="1" type="ORF">E2C01_000589</name>
</gene>
<dbReference type="AlphaFoldDB" id="A0A5B7CFI3"/>
<protein>
    <submittedName>
        <fullName evidence="1">Uncharacterized protein</fullName>
    </submittedName>
</protein>
<evidence type="ECO:0000313" key="2">
    <source>
        <dbReference type="Proteomes" id="UP000324222"/>
    </source>
</evidence>